<evidence type="ECO:0000256" key="2">
    <source>
        <dbReference type="ARBA" id="ARBA00009699"/>
    </source>
</evidence>
<evidence type="ECO:0000256" key="3">
    <source>
        <dbReference type="ARBA" id="ARBA00012350"/>
    </source>
</evidence>
<reference evidence="9 10" key="1">
    <citation type="submission" date="2017-05" db="EMBL/GenBank/DDBJ databases">
        <title>Draft genome sequence of Elsinoe australis.</title>
        <authorList>
            <person name="Cheng Q."/>
        </authorList>
    </citation>
    <scope>NUCLEOTIDE SEQUENCE [LARGE SCALE GENOMIC DNA]</scope>
    <source>
        <strain evidence="9 10">NL1</strain>
    </source>
</reference>
<dbReference type="Proteomes" id="UP000243723">
    <property type="component" value="Unassembled WGS sequence"/>
</dbReference>
<accession>A0A2P7YJ15</accession>
<dbReference type="Gene3D" id="1.50.10.20">
    <property type="match status" value="1"/>
</dbReference>
<feature type="chain" id="PRO_5015186394" description="mannan endo-1,6-alpha-mannosidase" evidence="8">
    <location>
        <begin position="19"/>
        <end position="518"/>
    </location>
</feature>
<dbReference type="PANTHER" id="PTHR12145">
    <property type="entry name" value="MANNAN ENDO-1,6-ALPHA-MANNOSIDASE DCW1"/>
    <property type="match status" value="1"/>
</dbReference>
<dbReference type="Pfam" id="PF03663">
    <property type="entry name" value="Glyco_hydro_76"/>
    <property type="match status" value="1"/>
</dbReference>
<organism evidence="9 10">
    <name type="scientific">Elsinoe australis</name>
    <dbReference type="NCBI Taxonomy" id="40998"/>
    <lineage>
        <taxon>Eukaryota</taxon>
        <taxon>Fungi</taxon>
        <taxon>Dikarya</taxon>
        <taxon>Ascomycota</taxon>
        <taxon>Pezizomycotina</taxon>
        <taxon>Dothideomycetes</taxon>
        <taxon>Dothideomycetidae</taxon>
        <taxon>Myriangiales</taxon>
        <taxon>Elsinoaceae</taxon>
        <taxon>Elsinoe</taxon>
    </lineage>
</organism>
<keyword evidence="7" id="KW-0326">Glycosidase</keyword>
<dbReference type="InterPro" id="IPR005198">
    <property type="entry name" value="Glyco_hydro_76"/>
</dbReference>
<evidence type="ECO:0000256" key="6">
    <source>
        <dbReference type="ARBA" id="ARBA00023180"/>
    </source>
</evidence>
<comment type="caution">
    <text evidence="9">The sequence shown here is derived from an EMBL/GenBank/DDBJ whole genome shotgun (WGS) entry which is preliminary data.</text>
</comment>
<evidence type="ECO:0000256" key="7">
    <source>
        <dbReference type="ARBA" id="ARBA00023295"/>
    </source>
</evidence>
<dbReference type="AlphaFoldDB" id="A0A2P7YJ15"/>
<dbReference type="EMBL" id="NHZQ01000422">
    <property type="protein sequence ID" value="PSK35939.1"/>
    <property type="molecule type" value="Genomic_DNA"/>
</dbReference>
<evidence type="ECO:0000256" key="5">
    <source>
        <dbReference type="ARBA" id="ARBA00022801"/>
    </source>
</evidence>
<evidence type="ECO:0000313" key="10">
    <source>
        <dbReference type="Proteomes" id="UP000243723"/>
    </source>
</evidence>
<dbReference type="PANTHER" id="PTHR12145:SF36">
    <property type="entry name" value="MANNAN ENDO-1,6-ALPHA-MANNOSIDASE DCW1"/>
    <property type="match status" value="1"/>
</dbReference>
<evidence type="ECO:0000256" key="4">
    <source>
        <dbReference type="ARBA" id="ARBA00022729"/>
    </source>
</evidence>
<sequence length="518" mass="55469">MRRSRYILATCLLPIASTLDIDVSSSSSLRNSSSTLAFNVLSPYVANATGTLPYIVGTLPPPTYWWHAGATWGALVDYWAYTSDTSYNPSITQALLAQAGSNGDLMPQQYRLSMGNDDIAFWCFAALGALEYGLPFPNSTDSSVTSWLQLSERVFNGMVSRWDTTSCSGGLKWQVYPENAGFNYKNSVSNGGFFQIAARLARYTGNSTYVDWATRIWDWSSSIGLIDQQNYAVYDGSDDTLNCRELDHTQWTYNPAVYLGGAAYLYNYTNGSSIWGDRALFLLAQANRTFFTPFPNASNIIYEQACELRARQTGEEKDAEGGCDQDQLLFKGFLGRWLGKASTLAPFLAPFAAPLLAGSGQGAGTGCSGFVPPTSPPGPVPQAGSAQTVLPGLGLNGSLCGQHFYASPDYTLSLSQEGYFSNLTIGQKIGHHLSALEIVQANIPIVDTRREEDGGPRSLRVGPGVTIAAAPSTSAVLPTRLPENTALGRPEGNGAGKGAVGEMSLMAVVVGVMVGLVV</sequence>
<dbReference type="EC" id="3.2.1.101" evidence="3"/>
<comment type="catalytic activity">
    <reaction evidence="1">
        <text>Random hydrolysis of (1-&gt;6)-alpha-D-mannosidic linkages in unbranched (1-&gt;6)-mannans.</text>
        <dbReference type="EC" id="3.2.1.101"/>
    </reaction>
</comment>
<dbReference type="GO" id="GO:0016052">
    <property type="term" value="P:carbohydrate catabolic process"/>
    <property type="evidence" value="ECO:0007669"/>
    <property type="project" value="InterPro"/>
</dbReference>
<dbReference type="GO" id="GO:0008496">
    <property type="term" value="F:mannan endo-1,6-alpha-mannosidase activity"/>
    <property type="evidence" value="ECO:0007669"/>
    <property type="project" value="UniProtKB-EC"/>
</dbReference>
<comment type="similarity">
    <text evidence="2">Belongs to the glycosyl hydrolase 76 family.</text>
</comment>
<gene>
    <name evidence="9" type="ORF">B9Z65_5754</name>
</gene>
<name>A0A2P7YJ15_9PEZI</name>
<evidence type="ECO:0000313" key="9">
    <source>
        <dbReference type="EMBL" id="PSK35939.1"/>
    </source>
</evidence>
<keyword evidence="5" id="KW-0378">Hydrolase</keyword>
<evidence type="ECO:0000256" key="8">
    <source>
        <dbReference type="SAM" id="SignalP"/>
    </source>
</evidence>
<dbReference type="OrthoDB" id="4187847at2759"/>
<dbReference type="InterPro" id="IPR014480">
    <property type="entry name" value="Mannan-1_6-alpha_mannosidase"/>
</dbReference>
<keyword evidence="10" id="KW-1185">Reference proteome</keyword>
<dbReference type="SUPFAM" id="SSF48208">
    <property type="entry name" value="Six-hairpin glycosidases"/>
    <property type="match status" value="1"/>
</dbReference>
<dbReference type="STRING" id="40998.A0A2P7YJ15"/>
<feature type="signal peptide" evidence="8">
    <location>
        <begin position="1"/>
        <end position="18"/>
    </location>
</feature>
<dbReference type="InterPro" id="IPR008928">
    <property type="entry name" value="6-hairpin_glycosidase_sf"/>
</dbReference>
<keyword evidence="6" id="KW-0325">Glycoprotein</keyword>
<proteinExistence type="inferred from homology"/>
<evidence type="ECO:0000256" key="1">
    <source>
        <dbReference type="ARBA" id="ARBA00001452"/>
    </source>
</evidence>
<protein>
    <recommendedName>
        <fullName evidence="3">mannan endo-1,6-alpha-mannosidase</fullName>
        <ecNumber evidence="3">3.2.1.101</ecNumber>
    </recommendedName>
</protein>
<keyword evidence="4 8" id="KW-0732">Signal</keyword>
<dbReference type="GO" id="GO:0009272">
    <property type="term" value="P:fungal-type cell wall biogenesis"/>
    <property type="evidence" value="ECO:0007669"/>
    <property type="project" value="TreeGrafter"/>
</dbReference>